<dbReference type="InterPro" id="IPR000326">
    <property type="entry name" value="PAP2/HPO"/>
</dbReference>
<dbReference type="EMBL" id="CP124685">
    <property type="protein sequence ID" value="WGX76933.1"/>
    <property type="molecule type" value="Genomic_DNA"/>
</dbReference>
<protein>
    <submittedName>
        <fullName evidence="3">Phosphatase PAP2 family protein</fullName>
    </submittedName>
</protein>
<accession>A0ABY8R6P5</accession>
<feature type="transmembrane region" description="Helical" evidence="1">
    <location>
        <begin position="151"/>
        <end position="169"/>
    </location>
</feature>
<dbReference type="PANTHER" id="PTHR14969:SF58">
    <property type="entry name" value="UNDECAPRENYL-DIPHOSPHATASE BCRC"/>
    <property type="match status" value="1"/>
</dbReference>
<keyword evidence="1" id="KW-0812">Transmembrane</keyword>
<proteinExistence type="predicted"/>
<gene>
    <name evidence="3" type="ORF">QJS64_07905</name>
</gene>
<dbReference type="Gene3D" id="1.20.144.10">
    <property type="entry name" value="Phosphatidic acid phosphatase type 2/haloperoxidase"/>
    <property type="match status" value="1"/>
</dbReference>
<dbReference type="Pfam" id="PF01569">
    <property type="entry name" value="PAP2"/>
    <property type="match status" value="1"/>
</dbReference>
<organism evidence="3 4">
    <name type="scientific">Paraclostridium bifermentans</name>
    <name type="common">Clostridium bifermentans</name>
    <dbReference type="NCBI Taxonomy" id="1490"/>
    <lineage>
        <taxon>Bacteria</taxon>
        <taxon>Bacillati</taxon>
        <taxon>Bacillota</taxon>
        <taxon>Clostridia</taxon>
        <taxon>Peptostreptococcales</taxon>
        <taxon>Peptostreptococcaceae</taxon>
        <taxon>Paraclostridium</taxon>
    </lineage>
</organism>
<keyword evidence="4" id="KW-1185">Reference proteome</keyword>
<evidence type="ECO:0000256" key="1">
    <source>
        <dbReference type="SAM" id="Phobius"/>
    </source>
</evidence>
<evidence type="ECO:0000313" key="3">
    <source>
        <dbReference type="EMBL" id="WGX76933.1"/>
    </source>
</evidence>
<keyword evidence="1" id="KW-1133">Transmembrane helix</keyword>
<dbReference type="PANTHER" id="PTHR14969">
    <property type="entry name" value="SPHINGOSINE-1-PHOSPHATE PHOSPHOHYDROLASE"/>
    <property type="match status" value="1"/>
</dbReference>
<feature type="transmembrane region" description="Helical" evidence="1">
    <location>
        <begin position="32"/>
        <end position="49"/>
    </location>
</feature>
<keyword evidence="1" id="KW-0472">Membrane</keyword>
<feature type="transmembrane region" description="Helical" evidence="1">
    <location>
        <begin position="58"/>
        <end position="81"/>
    </location>
</feature>
<dbReference type="InterPro" id="IPR036938">
    <property type="entry name" value="PAP2/HPO_sf"/>
</dbReference>
<sequence>MNFWDKVFNLINGMAGKNHLLDSIMVFSSQKLPYVLATIIIVIYLIGVFKKDKRVRGLAVDAVIFTALNLVISGILSHIWYAPRPFVENSKTHLLYPHKADSSFPSDHSLASMSIALGLNRYSKIVGEITICMSILIGISRVYVGHHYPQHVIESFCIVIIMSFVYNKFLSSKVQSIYFKIEKYIPILNKLI</sequence>
<feature type="domain" description="Phosphatidic acid phosphatase type 2/haloperoxidase" evidence="2">
    <location>
        <begin position="59"/>
        <end position="167"/>
    </location>
</feature>
<evidence type="ECO:0000313" key="4">
    <source>
        <dbReference type="Proteomes" id="UP001239169"/>
    </source>
</evidence>
<dbReference type="Proteomes" id="UP001239169">
    <property type="component" value="Chromosome"/>
</dbReference>
<dbReference type="SMART" id="SM00014">
    <property type="entry name" value="acidPPc"/>
    <property type="match status" value="1"/>
</dbReference>
<name>A0ABY8R6P5_PARBF</name>
<evidence type="ECO:0000259" key="2">
    <source>
        <dbReference type="SMART" id="SM00014"/>
    </source>
</evidence>
<reference evidence="3 4" key="1">
    <citation type="submission" date="2023-04" db="EMBL/GenBank/DDBJ databases">
        <title>Bacteria Genome Submission.</title>
        <authorList>
            <person name="Isaac P."/>
        </authorList>
    </citation>
    <scope>NUCLEOTIDE SEQUENCE [LARGE SCALE GENOMIC DNA]</scope>
    <source>
        <strain evidence="3 4">SampleS7P1</strain>
    </source>
</reference>
<dbReference type="SUPFAM" id="SSF48317">
    <property type="entry name" value="Acid phosphatase/Vanadium-dependent haloperoxidase"/>
    <property type="match status" value="1"/>
</dbReference>